<evidence type="ECO:0000313" key="1">
    <source>
        <dbReference type="EMBL" id="EHY60922.1"/>
    </source>
</evidence>
<gene>
    <name evidence="1" type="ORF">HMPREF1120_08865</name>
</gene>
<sequence>MAKGHYYLFAYMNTELLVHGRTGQSDAFMLRETGTRGSRAAKTYFLCLHTVRNAYVHNSLPQSAIGFERTALPVRSVALKLNAGQLVAMWVTNCESSLSIVFARSYVFGPPRGQRGDSL</sequence>
<dbReference type="InParanoid" id="H6CAX5"/>
<keyword evidence="2" id="KW-1185">Reference proteome</keyword>
<dbReference type="VEuPathDB" id="FungiDB:HMPREF1120_08865"/>
<protein>
    <submittedName>
        <fullName evidence="1">Uncharacterized protein</fullName>
    </submittedName>
</protein>
<name>H6CAX5_EXODN</name>
<dbReference type="Proteomes" id="UP000007304">
    <property type="component" value="Unassembled WGS sequence"/>
</dbReference>
<dbReference type="HOGENOM" id="CLU_2061492_0_0_1"/>
<accession>H6CAX5</accession>
<dbReference type="EMBL" id="JH226137">
    <property type="protein sequence ID" value="EHY60922.1"/>
    <property type="molecule type" value="Genomic_DNA"/>
</dbReference>
<proteinExistence type="predicted"/>
<dbReference type="AlphaFoldDB" id="H6CAX5"/>
<reference evidence="1" key="1">
    <citation type="submission" date="2011-07" db="EMBL/GenBank/DDBJ databases">
        <title>The Genome Sequence of Exophiala (Wangiella) dermatitidis NIH/UT8656.</title>
        <authorList>
            <consortium name="The Broad Institute Genome Sequencing Platform"/>
            <person name="Cuomo C."/>
            <person name="Wang Z."/>
            <person name="Hunicke-Smith S."/>
            <person name="Szanislo P.J."/>
            <person name="Earl A."/>
            <person name="Young S.K."/>
            <person name="Zeng Q."/>
            <person name="Gargeya S."/>
            <person name="Fitzgerald M."/>
            <person name="Haas B."/>
            <person name="Abouelleil A."/>
            <person name="Alvarado L."/>
            <person name="Arachchi H.M."/>
            <person name="Berlin A."/>
            <person name="Brown A."/>
            <person name="Chapman S.B."/>
            <person name="Chen Z."/>
            <person name="Dunbar C."/>
            <person name="Freedman E."/>
            <person name="Gearin G."/>
            <person name="Gellesch M."/>
            <person name="Goldberg J."/>
            <person name="Griggs A."/>
            <person name="Gujja S."/>
            <person name="Heiman D."/>
            <person name="Howarth C."/>
            <person name="Larson L."/>
            <person name="Lui A."/>
            <person name="MacDonald P.J.P."/>
            <person name="Montmayeur A."/>
            <person name="Murphy C."/>
            <person name="Neiman D."/>
            <person name="Pearson M."/>
            <person name="Priest M."/>
            <person name="Roberts A."/>
            <person name="Saif S."/>
            <person name="Shea T."/>
            <person name="Shenoy N."/>
            <person name="Sisk P."/>
            <person name="Stolte C."/>
            <person name="Sykes S."/>
            <person name="Wortman J."/>
            <person name="Nusbaum C."/>
            <person name="Birren B."/>
        </authorList>
    </citation>
    <scope>NUCLEOTIDE SEQUENCE</scope>
    <source>
        <strain evidence="1">NIH/UT8656</strain>
    </source>
</reference>
<organism evidence="1 2">
    <name type="scientific">Exophiala dermatitidis (strain ATCC 34100 / CBS 525.76 / NIH/UT8656)</name>
    <name type="common">Black yeast</name>
    <name type="synonym">Wangiella dermatitidis</name>
    <dbReference type="NCBI Taxonomy" id="858893"/>
    <lineage>
        <taxon>Eukaryota</taxon>
        <taxon>Fungi</taxon>
        <taxon>Dikarya</taxon>
        <taxon>Ascomycota</taxon>
        <taxon>Pezizomycotina</taxon>
        <taxon>Eurotiomycetes</taxon>
        <taxon>Chaetothyriomycetidae</taxon>
        <taxon>Chaetothyriales</taxon>
        <taxon>Herpotrichiellaceae</taxon>
        <taxon>Exophiala</taxon>
    </lineage>
</organism>
<evidence type="ECO:0000313" key="2">
    <source>
        <dbReference type="Proteomes" id="UP000007304"/>
    </source>
</evidence>